<comment type="caution">
    <text evidence="1">The sequence shown here is derived from an EMBL/GenBank/DDBJ whole genome shotgun (WGS) entry which is preliminary data.</text>
</comment>
<dbReference type="EMBL" id="ARYJ01000007">
    <property type="protein sequence ID" value="KCZ87804.1"/>
    <property type="molecule type" value="Genomic_DNA"/>
</dbReference>
<organism evidence="1 2">
    <name type="scientific">Hyphomonas jannaschiana VP2</name>
    <dbReference type="NCBI Taxonomy" id="1280952"/>
    <lineage>
        <taxon>Bacteria</taxon>
        <taxon>Pseudomonadati</taxon>
        <taxon>Pseudomonadota</taxon>
        <taxon>Alphaproteobacteria</taxon>
        <taxon>Hyphomonadales</taxon>
        <taxon>Hyphomonadaceae</taxon>
        <taxon>Hyphomonas</taxon>
    </lineage>
</organism>
<reference evidence="1 2" key="1">
    <citation type="journal article" date="2014" name="Antonie Van Leeuwenhoek">
        <title>Hyphomonas beringensis sp. nov. and Hyphomonas chukchiensis sp. nov., isolated from surface seawater of the Bering Sea and Chukchi Sea.</title>
        <authorList>
            <person name="Li C."/>
            <person name="Lai Q."/>
            <person name="Li G."/>
            <person name="Dong C."/>
            <person name="Wang J."/>
            <person name="Liao Y."/>
            <person name="Shao Z."/>
        </authorList>
    </citation>
    <scope>NUCLEOTIDE SEQUENCE [LARGE SCALE GENOMIC DNA]</scope>
    <source>
        <strain evidence="1 2">VP2</strain>
    </source>
</reference>
<keyword evidence="2" id="KW-1185">Reference proteome</keyword>
<gene>
    <name evidence="1" type="ORF">HJA_12409</name>
</gene>
<dbReference type="eggNOG" id="COG1540">
    <property type="taxonomic scope" value="Bacteria"/>
</dbReference>
<dbReference type="AlphaFoldDB" id="A0A059FB13"/>
<dbReference type="GO" id="GO:0005975">
    <property type="term" value="P:carbohydrate metabolic process"/>
    <property type="evidence" value="ECO:0007669"/>
    <property type="project" value="InterPro"/>
</dbReference>
<accession>A0A059FB13</accession>
<evidence type="ECO:0000313" key="1">
    <source>
        <dbReference type="EMBL" id="KCZ87804.1"/>
    </source>
</evidence>
<dbReference type="PANTHER" id="PTHR30292">
    <property type="entry name" value="UNCHARACTERIZED PROTEIN YBGL-RELATED"/>
    <property type="match status" value="1"/>
</dbReference>
<dbReference type="SUPFAM" id="SSF88713">
    <property type="entry name" value="Glycoside hydrolase/deacetylase"/>
    <property type="match status" value="1"/>
</dbReference>
<dbReference type="Proteomes" id="UP000024816">
    <property type="component" value="Unassembled WGS sequence"/>
</dbReference>
<dbReference type="PATRIC" id="fig|1280952.3.peg.2484"/>
<dbReference type="InterPro" id="IPR005501">
    <property type="entry name" value="LamB/YcsF/PxpA-like"/>
</dbReference>
<dbReference type="Gene3D" id="3.20.20.370">
    <property type="entry name" value="Glycoside hydrolase/deacetylase"/>
    <property type="match status" value="1"/>
</dbReference>
<name>A0A059FB13_9PROT</name>
<dbReference type="STRING" id="1280952.HJA_12409"/>
<dbReference type="Pfam" id="PF03746">
    <property type="entry name" value="LamB_YcsF"/>
    <property type="match status" value="1"/>
</dbReference>
<dbReference type="PANTHER" id="PTHR30292:SF0">
    <property type="entry name" value="5-OXOPROLINASE SUBUNIT A"/>
    <property type="match status" value="1"/>
</dbReference>
<sequence>MVSHLKPHGALYNDAAKSETLAESVVSLCLETEIPELVGPPESKLEACAKRAGLHFVAEAFADRSYEADGSLTPRTTEGALITDNARQLKQVLNLIESRRVTARTGEMIRVSADTICLHGDTPGAARAAHLLKTSLLERGVTIEV</sequence>
<proteinExistence type="predicted"/>
<dbReference type="InterPro" id="IPR011330">
    <property type="entry name" value="Glyco_hydro/deAcase_b/a-brl"/>
</dbReference>
<evidence type="ECO:0000313" key="2">
    <source>
        <dbReference type="Proteomes" id="UP000024816"/>
    </source>
</evidence>
<protein>
    <submittedName>
        <fullName evidence="1">LamB/YcsF family protein</fullName>
    </submittedName>
</protein>